<dbReference type="InterPro" id="IPR007443">
    <property type="entry name" value="LpoA"/>
</dbReference>
<organism evidence="2 3">
    <name type="scientific">Alkanindiges hydrocarboniclasticus</name>
    <dbReference type="NCBI Taxonomy" id="1907941"/>
    <lineage>
        <taxon>Bacteria</taxon>
        <taxon>Pseudomonadati</taxon>
        <taxon>Pseudomonadota</taxon>
        <taxon>Gammaproteobacteria</taxon>
        <taxon>Moraxellales</taxon>
        <taxon>Moraxellaceae</taxon>
        <taxon>Alkanindiges</taxon>
    </lineage>
</organism>
<dbReference type="AlphaFoldDB" id="A0A1S8CTH9"/>
<keyword evidence="1" id="KW-0472">Membrane</keyword>
<dbReference type="STRING" id="1907941.BKE30_09085"/>
<dbReference type="Gene3D" id="3.40.50.2300">
    <property type="match status" value="2"/>
</dbReference>
<proteinExistence type="predicted"/>
<protein>
    <recommendedName>
        <fullName evidence="4">Penicillin-binding protein activator</fullName>
    </recommendedName>
</protein>
<evidence type="ECO:0000256" key="1">
    <source>
        <dbReference type="ARBA" id="ARBA00023136"/>
    </source>
</evidence>
<dbReference type="InterPro" id="IPR028082">
    <property type="entry name" value="Peripla_BP_I"/>
</dbReference>
<dbReference type="GO" id="GO:0009252">
    <property type="term" value="P:peptidoglycan biosynthetic process"/>
    <property type="evidence" value="ECO:0007669"/>
    <property type="project" value="TreeGrafter"/>
</dbReference>
<accession>A0A1S8CTH9</accession>
<reference evidence="2 3" key="1">
    <citation type="submission" date="2016-10" db="EMBL/GenBank/DDBJ databases">
        <title>Draft Genome sequence of Alkanindiges sp. strain H1.</title>
        <authorList>
            <person name="Subhash Y."/>
            <person name="Lee S."/>
        </authorList>
    </citation>
    <scope>NUCLEOTIDE SEQUENCE [LARGE SCALE GENOMIC DNA]</scope>
    <source>
        <strain evidence="2 3">H1</strain>
    </source>
</reference>
<dbReference type="Proteomes" id="UP000192132">
    <property type="component" value="Unassembled WGS sequence"/>
</dbReference>
<dbReference type="PANTHER" id="PTHR38038:SF1">
    <property type="entry name" value="PENICILLIN-BINDING PROTEIN ACTIVATOR LPOA"/>
    <property type="match status" value="1"/>
</dbReference>
<dbReference type="GO" id="GO:0031241">
    <property type="term" value="C:periplasmic side of cell outer membrane"/>
    <property type="evidence" value="ECO:0007669"/>
    <property type="project" value="TreeGrafter"/>
</dbReference>
<dbReference type="SUPFAM" id="SSF53822">
    <property type="entry name" value="Periplasmic binding protein-like I"/>
    <property type="match status" value="1"/>
</dbReference>
<evidence type="ECO:0000313" key="3">
    <source>
        <dbReference type="Proteomes" id="UP000192132"/>
    </source>
</evidence>
<evidence type="ECO:0008006" key="4">
    <source>
        <dbReference type="Google" id="ProtNLM"/>
    </source>
</evidence>
<dbReference type="PANTHER" id="PTHR38038">
    <property type="entry name" value="PENICILLIN-BINDING PROTEIN ACTIVATOR LPOA"/>
    <property type="match status" value="1"/>
</dbReference>
<keyword evidence="3" id="KW-1185">Reference proteome</keyword>
<dbReference type="EMBL" id="MLCN01000023">
    <property type="protein sequence ID" value="ONG39629.1"/>
    <property type="molecule type" value="Genomic_DNA"/>
</dbReference>
<comment type="caution">
    <text evidence="2">The sequence shown here is derived from an EMBL/GenBank/DDBJ whole genome shotgun (WGS) entry which is preliminary data.</text>
</comment>
<dbReference type="GO" id="GO:0030234">
    <property type="term" value="F:enzyme regulator activity"/>
    <property type="evidence" value="ECO:0007669"/>
    <property type="project" value="TreeGrafter"/>
</dbReference>
<gene>
    <name evidence="2" type="ORF">BKE30_09085</name>
</gene>
<evidence type="ECO:0000313" key="2">
    <source>
        <dbReference type="EMBL" id="ONG39629.1"/>
    </source>
</evidence>
<sequence>MASAQAQPQAKKQSPVKAALQGQPQAEVLIILPASGPMSVAANSVRDGIEAAYYAGNSRPVLRFVDNSQRSITDILKTEVKRNTQLIIGPLARNEVEALVQAKPAVKTLALNQVYKTEPNIWQFALSPDEDALAITKRIQADGVAQLLVLTQDSRSSSTKRFRDAMSRIWGGKLVDSTQVPRKLDEQQGILLLGDYDWLNQLKKLPQNKIYTVPLAIKENAKLPVGLQFCDIPALYKADWPELLKAYEKNPTSVPYQRLLAFGGDTWNIASVILSNASNNNQGQTIHGRTGTIRIVKNTIDRYPQCMKVQNTGLSFD</sequence>
<dbReference type="Pfam" id="PF04348">
    <property type="entry name" value="LppC"/>
    <property type="match status" value="1"/>
</dbReference>
<name>A0A1S8CTH9_9GAMM</name>